<protein>
    <recommendedName>
        <fullName evidence="7 8">Large ribosomal subunit protein uL3</fullName>
    </recommendedName>
</protein>
<dbReference type="FunFam" id="2.40.30.10:FF:000004">
    <property type="entry name" value="50S ribosomal protein L3"/>
    <property type="match status" value="1"/>
</dbReference>
<evidence type="ECO:0000256" key="11">
    <source>
        <dbReference type="SAM" id="MobiDB-lite"/>
    </source>
</evidence>
<comment type="function">
    <text evidence="8 10">One of the primary rRNA binding proteins, it binds directly near the 3'-end of the 23S rRNA, where it nucleates assembly of the 50S subunit.</text>
</comment>
<evidence type="ECO:0000256" key="3">
    <source>
        <dbReference type="ARBA" id="ARBA00022730"/>
    </source>
</evidence>
<dbReference type="GO" id="GO:0022625">
    <property type="term" value="C:cytosolic large ribosomal subunit"/>
    <property type="evidence" value="ECO:0007669"/>
    <property type="project" value="TreeGrafter"/>
</dbReference>
<dbReference type="InterPro" id="IPR019926">
    <property type="entry name" value="Ribosomal_uL3_CS"/>
</dbReference>
<dbReference type="RefSeq" id="WP_053940443.1">
    <property type="nucleotide sequence ID" value="NZ_CP009253.1"/>
</dbReference>
<evidence type="ECO:0000256" key="4">
    <source>
        <dbReference type="ARBA" id="ARBA00022884"/>
    </source>
</evidence>
<evidence type="ECO:0000256" key="5">
    <source>
        <dbReference type="ARBA" id="ARBA00022980"/>
    </source>
</evidence>
<evidence type="ECO:0000313" key="12">
    <source>
        <dbReference type="EMBL" id="ALD15448.1"/>
    </source>
</evidence>
<comment type="similarity">
    <text evidence="1 8 9">Belongs to the universal ribosomal protein uL3 family.</text>
</comment>
<keyword evidence="4 8" id="KW-0694">RNA-binding</keyword>
<sequence>MIGLIGKKLGMTRIFTKEGCSIPVTVIECKEHRITQIKNIVTDGYFAIQVTTGTKKLNKLNKPQSGHFLKAGVVPGNGLWEFKTNVNENFKLGQVIKIDIFNDIKKVDVIGTSKGKGFSGTVKRWNFRTQDASHGNSLSHRVPGSIGQNQTPGRVFKGKKMAGQLGNKRVTVQNLNIIRIDLIRNLLLLKGAVPGSIGSDLIVKPAIKI</sequence>
<keyword evidence="5 8" id="KW-0689">Ribosomal protein</keyword>
<dbReference type="AlphaFoldDB" id="A0A0M4HEL0"/>
<dbReference type="PANTHER" id="PTHR11229:SF16">
    <property type="entry name" value="LARGE RIBOSOMAL SUBUNIT PROTEIN UL3C"/>
    <property type="match status" value="1"/>
</dbReference>
<evidence type="ECO:0000256" key="10">
    <source>
        <dbReference type="RuleBase" id="RU003906"/>
    </source>
</evidence>
<dbReference type="Gene3D" id="3.30.160.810">
    <property type="match status" value="1"/>
</dbReference>
<dbReference type="Pfam" id="PF00297">
    <property type="entry name" value="Ribosomal_L3"/>
    <property type="match status" value="1"/>
</dbReference>
<evidence type="ECO:0000256" key="1">
    <source>
        <dbReference type="ARBA" id="ARBA00006540"/>
    </source>
</evidence>
<dbReference type="InterPro" id="IPR019927">
    <property type="entry name" value="Ribosomal_uL3_bac/org-type"/>
</dbReference>
<keyword evidence="2 8" id="KW-0488">Methylation</keyword>
<dbReference type="GO" id="GO:0006412">
    <property type="term" value="P:translation"/>
    <property type="evidence" value="ECO:0007669"/>
    <property type="project" value="UniProtKB-UniRule"/>
</dbReference>
<evidence type="ECO:0000256" key="2">
    <source>
        <dbReference type="ARBA" id="ARBA00022481"/>
    </source>
</evidence>
<feature type="modified residue" description="N5-methylglutamine" evidence="8">
    <location>
        <position position="150"/>
    </location>
</feature>
<dbReference type="STRING" id="1265350.IX46_02700"/>
<comment type="PTM">
    <text evidence="8">Methylated by PrmB.</text>
</comment>
<accession>A0A0M4HEL0</accession>
<proteinExistence type="inferred from homology"/>
<keyword evidence="3 8" id="KW-0699">rRNA-binding</keyword>
<dbReference type="Gene3D" id="2.40.30.10">
    <property type="entry name" value="Translation factors"/>
    <property type="match status" value="1"/>
</dbReference>
<evidence type="ECO:0000256" key="7">
    <source>
        <dbReference type="ARBA" id="ARBA00035243"/>
    </source>
</evidence>
<dbReference type="InterPro" id="IPR000597">
    <property type="entry name" value="Ribosomal_uL3"/>
</dbReference>
<dbReference type="PROSITE" id="PS00474">
    <property type="entry name" value="RIBOSOMAL_L3"/>
    <property type="match status" value="1"/>
</dbReference>
<dbReference type="FunFam" id="3.30.160.810:FF:000001">
    <property type="entry name" value="50S ribosomal protein L3"/>
    <property type="match status" value="1"/>
</dbReference>
<dbReference type="KEGG" id="baph:IX46_02700"/>
<evidence type="ECO:0000256" key="6">
    <source>
        <dbReference type="ARBA" id="ARBA00023274"/>
    </source>
</evidence>
<feature type="region of interest" description="Disordered" evidence="11">
    <location>
        <begin position="133"/>
        <end position="152"/>
    </location>
</feature>
<dbReference type="PANTHER" id="PTHR11229">
    <property type="entry name" value="50S RIBOSOMAL PROTEIN L3"/>
    <property type="match status" value="1"/>
</dbReference>
<dbReference type="InterPro" id="IPR009000">
    <property type="entry name" value="Transl_B-barrel_sf"/>
</dbReference>
<comment type="subunit">
    <text evidence="8 10">Part of the 50S ribosomal subunit. Forms a cluster with proteins L14 and L19.</text>
</comment>
<dbReference type="HAMAP" id="MF_01325_B">
    <property type="entry name" value="Ribosomal_uL3_B"/>
    <property type="match status" value="1"/>
</dbReference>
<evidence type="ECO:0000313" key="13">
    <source>
        <dbReference type="Proteomes" id="UP000066321"/>
    </source>
</evidence>
<dbReference type="OrthoDB" id="9806135at2"/>
<dbReference type="PATRIC" id="fig|1265350.3.peg.511"/>
<dbReference type="GO" id="GO:0003735">
    <property type="term" value="F:structural constituent of ribosome"/>
    <property type="evidence" value="ECO:0007669"/>
    <property type="project" value="UniProtKB-UniRule"/>
</dbReference>
<organism evidence="12 13">
    <name type="scientific">Buchnera aphidicola</name>
    <name type="common">Aphis glycines</name>
    <dbReference type="NCBI Taxonomy" id="1265350"/>
    <lineage>
        <taxon>Bacteria</taxon>
        <taxon>Pseudomonadati</taxon>
        <taxon>Pseudomonadota</taxon>
        <taxon>Gammaproteobacteria</taxon>
        <taxon>Enterobacterales</taxon>
        <taxon>Erwiniaceae</taxon>
        <taxon>Buchnera</taxon>
    </lineage>
</organism>
<dbReference type="NCBIfam" id="TIGR03625">
    <property type="entry name" value="L3_bact"/>
    <property type="match status" value="1"/>
</dbReference>
<reference evidence="12 13" key="1">
    <citation type="journal article" date="2015" name="J Genomics">
        <title>Whole Genome Sequence of the Soybean Aphid Endosymbiont Buchnera aphidicola and Genetic Differentiation among Biotype-Specific Strains.</title>
        <authorList>
            <person name="Cassone B.J."/>
            <person name="Wenger J.A."/>
            <person name="Michel A.P."/>
        </authorList>
    </citation>
    <scope>NUCLEOTIDE SEQUENCE [LARGE SCALE GENOMIC DNA]</scope>
    <source>
        <strain evidence="12 13">BAg</strain>
    </source>
</reference>
<dbReference type="EMBL" id="CP009253">
    <property type="protein sequence ID" value="ALD15448.1"/>
    <property type="molecule type" value="Genomic_DNA"/>
</dbReference>
<keyword evidence="6 8" id="KW-0687">Ribonucleoprotein</keyword>
<evidence type="ECO:0000256" key="9">
    <source>
        <dbReference type="RuleBase" id="RU003905"/>
    </source>
</evidence>
<dbReference type="Proteomes" id="UP000066321">
    <property type="component" value="Chromosome"/>
</dbReference>
<dbReference type="GO" id="GO:0019843">
    <property type="term" value="F:rRNA binding"/>
    <property type="evidence" value="ECO:0007669"/>
    <property type="project" value="UniProtKB-UniRule"/>
</dbReference>
<evidence type="ECO:0000256" key="8">
    <source>
        <dbReference type="HAMAP-Rule" id="MF_01325"/>
    </source>
</evidence>
<name>A0A0M4HEL0_9GAMM</name>
<gene>
    <name evidence="8" type="primary">rplC</name>
    <name evidence="12" type="ORF">IX46_02700</name>
</gene>
<dbReference type="SUPFAM" id="SSF50447">
    <property type="entry name" value="Translation proteins"/>
    <property type="match status" value="1"/>
</dbReference>